<evidence type="ECO:0000313" key="4">
    <source>
        <dbReference type="EMBL" id="CAK9263243.1"/>
    </source>
</evidence>
<dbReference type="SUPFAM" id="SSF63411">
    <property type="entry name" value="LuxS/MPP-like metallohydrolase"/>
    <property type="match status" value="2"/>
</dbReference>
<keyword evidence="5" id="KW-1185">Reference proteome</keyword>
<dbReference type="InterPro" id="IPR007863">
    <property type="entry name" value="Peptidase_M16_C"/>
</dbReference>
<feature type="domain" description="Peptidase M16 N-terminal" evidence="2">
    <location>
        <begin position="250"/>
        <end position="293"/>
    </location>
</feature>
<dbReference type="PANTHER" id="PTHR11851:SF220">
    <property type="entry name" value="PEPTIDASE M16 DOMAIN PROTEIN"/>
    <property type="match status" value="1"/>
</dbReference>
<dbReference type="InterPro" id="IPR011249">
    <property type="entry name" value="Metalloenz_LuxS/M16"/>
</dbReference>
<dbReference type="Proteomes" id="UP001497444">
    <property type="component" value="Chromosome 15"/>
</dbReference>
<evidence type="ECO:0000256" key="1">
    <source>
        <dbReference type="RuleBase" id="RU004447"/>
    </source>
</evidence>
<comment type="similarity">
    <text evidence="1">Belongs to the peptidase M16 family.</text>
</comment>
<organism evidence="4 5">
    <name type="scientific">Sphagnum jensenii</name>
    <dbReference type="NCBI Taxonomy" id="128206"/>
    <lineage>
        <taxon>Eukaryota</taxon>
        <taxon>Viridiplantae</taxon>
        <taxon>Streptophyta</taxon>
        <taxon>Embryophyta</taxon>
        <taxon>Bryophyta</taxon>
        <taxon>Sphagnophytina</taxon>
        <taxon>Sphagnopsida</taxon>
        <taxon>Sphagnales</taxon>
        <taxon>Sphagnaceae</taxon>
        <taxon>Sphagnum</taxon>
    </lineage>
</organism>
<dbReference type="Pfam" id="PF05193">
    <property type="entry name" value="Peptidase_M16_C"/>
    <property type="match status" value="1"/>
</dbReference>
<dbReference type="Gene3D" id="3.30.830.10">
    <property type="entry name" value="Metalloenzyme, LuxS/M16 peptidase-like"/>
    <property type="match status" value="2"/>
</dbReference>
<evidence type="ECO:0000259" key="3">
    <source>
        <dbReference type="Pfam" id="PF05193"/>
    </source>
</evidence>
<evidence type="ECO:0008006" key="6">
    <source>
        <dbReference type="Google" id="ProtNLM"/>
    </source>
</evidence>
<dbReference type="InterPro" id="IPR011765">
    <property type="entry name" value="Pept_M16_N"/>
</dbReference>
<evidence type="ECO:0000259" key="2">
    <source>
        <dbReference type="Pfam" id="PF00675"/>
    </source>
</evidence>
<feature type="domain" description="Peptidase M16 N-terminal" evidence="2">
    <location>
        <begin position="358"/>
        <end position="444"/>
    </location>
</feature>
<evidence type="ECO:0000313" key="5">
    <source>
        <dbReference type="Proteomes" id="UP001497444"/>
    </source>
</evidence>
<dbReference type="InterPro" id="IPR001431">
    <property type="entry name" value="Pept_M16_Zn_BS"/>
</dbReference>
<sequence>MVLYYWEAAPSAAAAGTLLCAPTTASVSKDASLVNRNKLGHLLSEAAPAVAHTLLVCAPTAAWSTSKAASLVNCSKRRSPLLSVIPATWRRRRRRRSPPSFLLLPAAGANLHCGFLGGGLSRSQVVVGPSSGIANGALSEETAVGVEKEEKEELEENCRLETSSERLGWLGGGETDLLASKSGRREALVLGVLPAAAALACLGWCPHPAQALIQTGREKEAAKAAGVALEALKRRVSTFTLRNGMRWIVLQRHNAPVVACHTYADVGAANEVTGVTGIAHLLEHLAFKGTKIVGTKDAAKEATLLEQLDDVFYALRDAKQAGRKWDVDQLSKKFTNLQAMAAQLSIPNEYGALLSRQGGVGLNAQTSQDETEYFVSLPANKLELWMALESGRFIAPVFRELYSEKEVVKEERRLRVENTPFGKFTEAFTETAFPDQPYGRPIIGYPTDFELIGRREVTSFFQQHYSPTSLTCAVVGDVDPTEVERLASRYFGQWEGASDKKRVIVPAAWRNQNGWDQIVHLSNRPIVEMHLPAQPLYMEGYYRPPASSTDAPTISVLNELLTGGRGSRFYKNIIVPGKALSAEAIETFPGEKQPCLFLLYAYPPSGTSTSYVAGVLHQELEKIASNQVSSDELVPVKKAARVGLLEALGNNQGMAKLLCQYEATTGDWANLLTDSAAVEEVSPAQVQSCASLLFQQDNRIMGHVETSLSSST</sequence>
<reference evidence="4" key="1">
    <citation type="submission" date="2024-02" db="EMBL/GenBank/DDBJ databases">
        <authorList>
            <consortium name="ELIXIR-Norway"/>
            <consortium name="Elixir Norway"/>
        </authorList>
    </citation>
    <scope>NUCLEOTIDE SEQUENCE</scope>
</reference>
<dbReference type="EMBL" id="OZ020110">
    <property type="protein sequence ID" value="CAK9263243.1"/>
    <property type="molecule type" value="Genomic_DNA"/>
</dbReference>
<feature type="domain" description="Peptidase M16 C-terminal" evidence="3">
    <location>
        <begin position="454"/>
        <end position="634"/>
    </location>
</feature>
<accession>A0ABP0W8V1</accession>
<dbReference type="Pfam" id="PF00675">
    <property type="entry name" value="Peptidase_M16"/>
    <property type="match status" value="2"/>
</dbReference>
<proteinExistence type="inferred from homology"/>
<dbReference type="PANTHER" id="PTHR11851">
    <property type="entry name" value="METALLOPROTEASE"/>
    <property type="match status" value="1"/>
</dbReference>
<name>A0ABP0W8V1_9BRYO</name>
<dbReference type="InterPro" id="IPR050361">
    <property type="entry name" value="MPP/UQCRC_Complex"/>
</dbReference>
<gene>
    <name evidence="4" type="ORF">CSSPJE1EN1_LOCUS8721</name>
</gene>
<dbReference type="PROSITE" id="PS00143">
    <property type="entry name" value="INSULINASE"/>
    <property type="match status" value="1"/>
</dbReference>
<protein>
    <recommendedName>
        <fullName evidence="6">Mitochondrial processing peptidase</fullName>
    </recommendedName>
</protein>